<keyword evidence="3" id="KW-1185">Reference proteome</keyword>
<feature type="domain" description="Helix-turn-helix" evidence="1">
    <location>
        <begin position="15"/>
        <end position="61"/>
    </location>
</feature>
<gene>
    <name evidence="2" type="ORF">AB7P39_12035</name>
</gene>
<evidence type="ECO:0000313" key="3">
    <source>
        <dbReference type="Proteomes" id="UP001589643"/>
    </source>
</evidence>
<dbReference type="InterPro" id="IPR036388">
    <property type="entry name" value="WH-like_DNA-bd_sf"/>
</dbReference>
<dbReference type="Proteomes" id="UP001589643">
    <property type="component" value="Unassembled WGS sequence"/>
</dbReference>
<protein>
    <submittedName>
        <fullName evidence="2">Helix-turn-helix transcriptional regulator</fullName>
    </submittedName>
</protein>
<evidence type="ECO:0000313" key="2">
    <source>
        <dbReference type="EMBL" id="MFB8893570.1"/>
    </source>
</evidence>
<organism evidence="2 3">
    <name type="scientific">Microbacterium plantarum</name>
    <dbReference type="NCBI Taxonomy" id="1816425"/>
    <lineage>
        <taxon>Bacteria</taxon>
        <taxon>Bacillati</taxon>
        <taxon>Actinomycetota</taxon>
        <taxon>Actinomycetes</taxon>
        <taxon>Micrococcales</taxon>
        <taxon>Microbacteriaceae</taxon>
        <taxon>Microbacterium</taxon>
    </lineage>
</organism>
<proteinExistence type="predicted"/>
<dbReference type="Pfam" id="PF12728">
    <property type="entry name" value="HTH_17"/>
    <property type="match status" value="1"/>
</dbReference>
<dbReference type="RefSeq" id="WP_378719922.1">
    <property type="nucleotide sequence ID" value="NZ_JBHLHV010000002.1"/>
</dbReference>
<sequence>MQAATSDLPEVATRSEVSRYLRVSVPTLARWAMEGKGPAFKKAGGRRVIYMRQSVLAWLEGLDEGGQAKEAS</sequence>
<dbReference type="Gene3D" id="1.10.10.10">
    <property type="entry name" value="Winged helix-like DNA-binding domain superfamily/Winged helix DNA-binding domain"/>
    <property type="match status" value="1"/>
</dbReference>
<dbReference type="InterPro" id="IPR009061">
    <property type="entry name" value="DNA-bd_dom_put_sf"/>
</dbReference>
<comment type="caution">
    <text evidence="2">The sequence shown here is derived from an EMBL/GenBank/DDBJ whole genome shotgun (WGS) entry which is preliminary data.</text>
</comment>
<accession>A0ABV5EUD6</accession>
<evidence type="ECO:0000259" key="1">
    <source>
        <dbReference type="Pfam" id="PF12728"/>
    </source>
</evidence>
<name>A0ABV5EUD6_9MICO</name>
<dbReference type="EMBL" id="JBHLHV010000002">
    <property type="protein sequence ID" value="MFB8893570.1"/>
    <property type="molecule type" value="Genomic_DNA"/>
</dbReference>
<dbReference type="SUPFAM" id="SSF46955">
    <property type="entry name" value="Putative DNA-binding domain"/>
    <property type="match status" value="1"/>
</dbReference>
<dbReference type="InterPro" id="IPR041657">
    <property type="entry name" value="HTH_17"/>
</dbReference>
<reference evidence="2 3" key="1">
    <citation type="submission" date="2024-08" db="EMBL/GenBank/DDBJ databases">
        <title>Heavy metals resistant antinobacteria isolated from wastewater.</title>
        <authorList>
            <person name="Roman Ponce B."/>
            <person name="Blanco Mercado M.A."/>
            <person name="Avila Aldana I.N."/>
            <person name="Morales Arrieta S."/>
        </authorList>
    </citation>
    <scope>NUCLEOTIDE SEQUENCE [LARGE SCALE GENOMIC DNA]</scope>
    <source>
        <strain evidence="3">sma-1</strain>
    </source>
</reference>